<dbReference type="Proteomes" id="UP000309133">
    <property type="component" value="Unassembled WGS sequence"/>
</dbReference>
<comment type="caution">
    <text evidence="2">The sequence shown here is derived from an EMBL/GenBank/DDBJ whole genome shotgun (WGS) entry which is preliminary data.</text>
</comment>
<keyword evidence="1" id="KW-0812">Transmembrane</keyword>
<feature type="transmembrane region" description="Helical" evidence="1">
    <location>
        <begin position="71"/>
        <end position="90"/>
    </location>
</feature>
<organism evidence="2 3">
    <name type="scientific">Naasia lichenicola</name>
    <dbReference type="NCBI Taxonomy" id="2565933"/>
    <lineage>
        <taxon>Bacteria</taxon>
        <taxon>Bacillati</taxon>
        <taxon>Actinomycetota</taxon>
        <taxon>Actinomycetes</taxon>
        <taxon>Micrococcales</taxon>
        <taxon>Microbacteriaceae</taxon>
        <taxon>Naasia</taxon>
    </lineage>
</organism>
<feature type="transmembrane region" description="Helical" evidence="1">
    <location>
        <begin position="7"/>
        <end position="29"/>
    </location>
</feature>
<dbReference type="EMBL" id="SSSM01000003">
    <property type="protein sequence ID" value="THG31735.1"/>
    <property type="molecule type" value="Genomic_DNA"/>
</dbReference>
<name>A0A4S4FQ53_9MICO</name>
<keyword evidence="1" id="KW-0472">Membrane</keyword>
<evidence type="ECO:0000313" key="2">
    <source>
        <dbReference type="EMBL" id="THG31735.1"/>
    </source>
</evidence>
<gene>
    <name evidence="2" type="ORF">E6C64_06645</name>
</gene>
<proteinExistence type="predicted"/>
<dbReference type="AlphaFoldDB" id="A0A4S4FQ53"/>
<protein>
    <submittedName>
        <fullName evidence="2">Uncharacterized protein</fullName>
    </submittedName>
</protein>
<evidence type="ECO:0000256" key="1">
    <source>
        <dbReference type="SAM" id="Phobius"/>
    </source>
</evidence>
<reference evidence="2 3" key="1">
    <citation type="submission" date="2019-04" db="EMBL/GenBank/DDBJ databases">
        <authorList>
            <person name="Jiang L."/>
        </authorList>
    </citation>
    <scope>NUCLEOTIDE SEQUENCE [LARGE SCALE GENOMIC DNA]</scope>
    <source>
        <strain evidence="2 3">YIM 131853</strain>
    </source>
</reference>
<feature type="transmembrane region" description="Helical" evidence="1">
    <location>
        <begin position="35"/>
        <end position="59"/>
    </location>
</feature>
<dbReference type="OrthoDB" id="5115907at2"/>
<keyword evidence="3" id="KW-1185">Reference proteome</keyword>
<keyword evidence="1" id="KW-1133">Transmembrane helix</keyword>
<evidence type="ECO:0000313" key="3">
    <source>
        <dbReference type="Proteomes" id="UP000309133"/>
    </source>
</evidence>
<dbReference type="RefSeq" id="WP_136426855.1">
    <property type="nucleotide sequence ID" value="NZ_SSSM01000003.1"/>
</dbReference>
<accession>A0A4S4FQ53</accession>
<sequence>MLVRKAFYWWQLASVVVLPVWILVGWAVFGSSTSSFLGVALTAPFLVVALLVVTGLLLARRSVRTTRALSFLDVGVLAAWHAMIIGLGFFGATAELFGVLSIAAGIVAFWAIAWQIFDEARKRVRAVFETIDRTARTPASRAPIDAGEYIVIQPPSGAPRS</sequence>
<feature type="transmembrane region" description="Helical" evidence="1">
    <location>
        <begin position="96"/>
        <end position="117"/>
    </location>
</feature>